<evidence type="ECO:0008006" key="4">
    <source>
        <dbReference type="Google" id="ProtNLM"/>
    </source>
</evidence>
<keyword evidence="3" id="KW-1185">Reference proteome</keyword>
<gene>
    <name evidence="2" type="ORF">AEA09_10670</name>
</gene>
<evidence type="ECO:0000313" key="3">
    <source>
        <dbReference type="Proteomes" id="UP000050668"/>
    </source>
</evidence>
<dbReference type="Proteomes" id="UP000050668">
    <property type="component" value="Unassembled WGS sequence"/>
</dbReference>
<dbReference type="EMBL" id="LGRV01000003">
    <property type="protein sequence ID" value="KOS69828.1"/>
    <property type="molecule type" value="Genomic_DNA"/>
</dbReference>
<evidence type="ECO:0000256" key="1">
    <source>
        <dbReference type="SAM" id="SignalP"/>
    </source>
</evidence>
<accession>A0ABR5K4H3</accession>
<comment type="caution">
    <text evidence="2">The sequence shown here is derived from an EMBL/GenBank/DDBJ whole genome shotgun (WGS) entry which is preliminary data.</text>
</comment>
<sequence length="206" mass="22895">MRKFFTIFLVIVSTIVFSACSNNTDIPKSLSKEGVAPYELSESDTYLLESLGLEKDTNIVSFKAPKTARSLKVNVYTLKDDDTWSVMGGGQVLLGPDANPDDSLEGTFAMILKDNYAVDFNINTTALASYKTDTLDVDYEILASSIGFLTDFQKIEINKEIPVAIMIYDSGSSMESYAMEDFFSPSRFEEMDLVQAVTLTFTDENH</sequence>
<reference evidence="3" key="1">
    <citation type="submission" date="2015-07" db="EMBL/GenBank/DDBJ databases">
        <title>Fjat-14205 dsm 2895.</title>
        <authorList>
            <person name="Liu B."/>
            <person name="Wang J."/>
            <person name="Zhu Y."/>
            <person name="Liu G."/>
            <person name="Chen Q."/>
            <person name="Chen Z."/>
            <person name="Lan J."/>
            <person name="Che J."/>
            <person name="Ge C."/>
            <person name="Shi H."/>
            <person name="Pan Z."/>
            <person name="Liu X."/>
        </authorList>
    </citation>
    <scope>NUCLEOTIDE SEQUENCE [LARGE SCALE GENOMIC DNA]</scope>
    <source>
        <strain evidence="3">DSM 25560</strain>
    </source>
</reference>
<keyword evidence="1" id="KW-0732">Signal</keyword>
<feature type="signal peptide" evidence="1">
    <location>
        <begin position="1"/>
        <end position="18"/>
    </location>
</feature>
<name>A0ABR5K4H3_9BACI</name>
<evidence type="ECO:0000313" key="2">
    <source>
        <dbReference type="EMBL" id="KOS69828.1"/>
    </source>
</evidence>
<feature type="chain" id="PRO_5047129738" description="Lipoprotein" evidence="1">
    <location>
        <begin position="19"/>
        <end position="206"/>
    </location>
</feature>
<dbReference type="PROSITE" id="PS51257">
    <property type="entry name" value="PROKAR_LIPOPROTEIN"/>
    <property type="match status" value="1"/>
</dbReference>
<protein>
    <recommendedName>
        <fullName evidence="4">Lipoprotein</fullName>
    </recommendedName>
</protein>
<proteinExistence type="predicted"/>
<organism evidence="2 3">
    <name type="scientific">Lysinibacillus contaminans</name>
    <dbReference type="NCBI Taxonomy" id="1293441"/>
    <lineage>
        <taxon>Bacteria</taxon>
        <taxon>Bacillati</taxon>
        <taxon>Bacillota</taxon>
        <taxon>Bacilli</taxon>
        <taxon>Bacillales</taxon>
        <taxon>Bacillaceae</taxon>
        <taxon>Lysinibacillus</taxon>
    </lineage>
</organism>